<feature type="domain" description="Siphovirus-type tail component RIFT-related" evidence="1">
    <location>
        <begin position="28"/>
        <end position="126"/>
    </location>
</feature>
<evidence type="ECO:0000313" key="3">
    <source>
        <dbReference type="Proteomes" id="UP000326951"/>
    </source>
</evidence>
<name>A0A5K7WZP0_9BACL</name>
<dbReference type="EMBL" id="AP021853">
    <property type="protein sequence ID" value="BBN99154.1"/>
    <property type="molecule type" value="Genomic_DNA"/>
</dbReference>
<organism evidence="2 3">
    <name type="scientific">Sporolactobacillus terrae</name>
    <dbReference type="NCBI Taxonomy" id="269673"/>
    <lineage>
        <taxon>Bacteria</taxon>
        <taxon>Bacillati</taxon>
        <taxon>Bacillota</taxon>
        <taxon>Bacilli</taxon>
        <taxon>Bacillales</taxon>
        <taxon>Sporolactobacillaceae</taxon>
        <taxon>Sporolactobacillus</taxon>
    </lineage>
</organism>
<evidence type="ECO:0000259" key="1">
    <source>
        <dbReference type="Pfam" id="PF05709"/>
    </source>
</evidence>
<dbReference type="InterPro" id="IPR008841">
    <property type="entry name" value="Siphovirus-type_tail_N"/>
</dbReference>
<dbReference type="Pfam" id="PF05709">
    <property type="entry name" value="Sipho_tail"/>
    <property type="match status" value="1"/>
</dbReference>
<reference evidence="2 3" key="1">
    <citation type="submission" date="2019-09" db="EMBL/GenBank/DDBJ databases">
        <title>Complete genome sequence of Sporolactobacillus terrae 70-3.</title>
        <authorList>
            <person name="Tanaka N."/>
            <person name="Shiwa Y."/>
            <person name="Fujita N."/>
            <person name="Tanasupawat S."/>
        </authorList>
    </citation>
    <scope>NUCLEOTIDE SEQUENCE [LARGE SCALE GENOMIC DNA]</scope>
    <source>
        <strain evidence="2 3">70-3</strain>
    </source>
</reference>
<dbReference type="RefSeq" id="WP_152080540.1">
    <property type="nucleotide sequence ID" value="NZ_AP021853.1"/>
</dbReference>
<evidence type="ECO:0000313" key="2">
    <source>
        <dbReference type="EMBL" id="BBN99154.1"/>
    </source>
</evidence>
<dbReference type="AlphaFoldDB" id="A0A5K7WZP0"/>
<gene>
    <name evidence="2" type="ORF">St703_18590</name>
</gene>
<proteinExistence type="predicted"/>
<dbReference type="Proteomes" id="UP000326951">
    <property type="component" value="Chromosome"/>
</dbReference>
<sequence length="239" mass="27601">MDNWFEFRGKKSTDFHLILREGHHIGSPDRDAEFISIPGRNGDLIRDNERFENFDDEYDCALMVGDAQNIEAQARAVKAWLQSEFSYGYLRDYNDLDYYREAVCTSKIDIEKTLAQIGWAKIIFNCKPFKKSLVGLETVTLTTEKTLYNAEAFKSEPYLKVYGSGDVTIYVNNQSINLKGIEDYIEIDSEMKNCFKDTQAQNDRLRSDWPVFLPGENNISWTGTVDKLEIIPKWRTLGA</sequence>
<accession>A0A5K7WZP0</accession>
<protein>
    <recommendedName>
        <fullName evidence="1">Siphovirus-type tail component RIFT-related domain-containing protein</fullName>
    </recommendedName>
</protein>
<dbReference type="Gene3D" id="2.40.30.200">
    <property type="match status" value="1"/>
</dbReference>